<gene>
    <name evidence="1" type="ORF">PGLA2088_LOCUS13682</name>
</gene>
<sequence>MWGHINSLDLRAYFQALRWRTHSRKRKGTIFFHLLDNQVCLGLCTKGRSSSLVLNSTLRRISALTLAANFYPLLGYVHMSENPSDGPSRRFEPKSNKFKFKTRPVEVGLWSAESASLKNTSGAGKGR</sequence>
<dbReference type="EMBL" id="CAJNNW010016448">
    <property type="protein sequence ID" value="CAE8659180.1"/>
    <property type="molecule type" value="Genomic_DNA"/>
</dbReference>
<comment type="caution">
    <text evidence="1">The sequence shown here is derived from an EMBL/GenBank/DDBJ whole genome shotgun (WGS) entry which is preliminary data.</text>
</comment>
<dbReference type="AlphaFoldDB" id="A0A813IY63"/>
<name>A0A813IY63_POLGL</name>
<protein>
    <submittedName>
        <fullName evidence="1">Uncharacterized protein</fullName>
    </submittedName>
</protein>
<organism evidence="1 2">
    <name type="scientific">Polarella glacialis</name>
    <name type="common">Dinoflagellate</name>
    <dbReference type="NCBI Taxonomy" id="89957"/>
    <lineage>
        <taxon>Eukaryota</taxon>
        <taxon>Sar</taxon>
        <taxon>Alveolata</taxon>
        <taxon>Dinophyceae</taxon>
        <taxon>Suessiales</taxon>
        <taxon>Suessiaceae</taxon>
        <taxon>Polarella</taxon>
    </lineage>
</organism>
<dbReference type="Proteomes" id="UP000626109">
    <property type="component" value="Unassembled WGS sequence"/>
</dbReference>
<reference evidence="1" key="1">
    <citation type="submission" date="2021-02" db="EMBL/GenBank/DDBJ databases">
        <authorList>
            <person name="Dougan E. K."/>
            <person name="Rhodes N."/>
            <person name="Thang M."/>
            <person name="Chan C."/>
        </authorList>
    </citation>
    <scope>NUCLEOTIDE SEQUENCE</scope>
</reference>
<accession>A0A813IY63</accession>
<evidence type="ECO:0000313" key="1">
    <source>
        <dbReference type="EMBL" id="CAE8659180.1"/>
    </source>
</evidence>
<evidence type="ECO:0000313" key="2">
    <source>
        <dbReference type="Proteomes" id="UP000626109"/>
    </source>
</evidence>
<proteinExistence type="predicted"/>